<dbReference type="AlphaFoldDB" id="A0A8E0RN95"/>
<dbReference type="InterPro" id="IPR009145">
    <property type="entry name" value="U2AF_small"/>
</dbReference>
<feature type="domain" description="C3H1-type" evidence="7">
    <location>
        <begin position="73"/>
        <end position="101"/>
    </location>
</feature>
<dbReference type="Gene3D" id="3.30.70.330">
    <property type="match status" value="1"/>
</dbReference>
<feature type="compositionally biased region" description="Polar residues" evidence="6">
    <location>
        <begin position="254"/>
        <end position="284"/>
    </location>
</feature>
<accession>A0A8E0RN95</accession>
<feature type="compositionally biased region" description="Basic and acidic residues" evidence="6">
    <location>
        <begin position="227"/>
        <end position="241"/>
    </location>
</feature>
<organism evidence="8 9">
    <name type="scientific">Fasciolopsis buskii</name>
    <dbReference type="NCBI Taxonomy" id="27845"/>
    <lineage>
        <taxon>Eukaryota</taxon>
        <taxon>Metazoa</taxon>
        <taxon>Spiralia</taxon>
        <taxon>Lophotrochozoa</taxon>
        <taxon>Platyhelminthes</taxon>
        <taxon>Trematoda</taxon>
        <taxon>Digenea</taxon>
        <taxon>Plagiorchiida</taxon>
        <taxon>Echinostomata</taxon>
        <taxon>Echinostomatoidea</taxon>
        <taxon>Fasciolidae</taxon>
        <taxon>Fasciolopsis</taxon>
    </lineage>
</organism>
<dbReference type="InterPro" id="IPR012677">
    <property type="entry name" value="Nucleotide-bd_a/b_plait_sf"/>
</dbReference>
<keyword evidence="8" id="KW-0687">Ribonucleoprotein</keyword>
<sequence length="284" mass="32466">MDFYHDVHDELEARWGRIAALRTCRNKSVHLRGAVYVEFSRGSNAAWDAAENCQGRWYAGKQLSCAVVRLGGGWREAVCGLYHRGRCPKGDDHCNFLHVFLNPGETVLDFNCALQQHLGQLPSGPPKTKCGCRSFVPKRHRTMQSVSVKHDSPRRWESNRDAHRTRRSTASSDSSPDRISRKDKYTDSSKSNARSPLDRHVSRSHHGRSRRLEHRERRSRHRHDHRKHESLPSHEGPTTDRSRKHHSSRHARSDSVTSKKCASPRLSSRTAVSSQHSPRSVKLT</sequence>
<dbReference type="GO" id="GO:0089701">
    <property type="term" value="C:U2AF complex"/>
    <property type="evidence" value="ECO:0007669"/>
    <property type="project" value="InterPro"/>
</dbReference>
<dbReference type="OrthoDB" id="75923at2759"/>
<evidence type="ECO:0000256" key="5">
    <source>
        <dbReference type="PROSITE-ProRule" id="PRU00723"/>
    </source>
</evidence>
<evidence type="ECO:0000256" key="2">
    <source>
        <dbReference type="ARBA" id="ARBA00022737"/>
    </source>
</evidence>
<protein>
    <submittedName>
        <fullName evidence="8">U2 small nuclear ribonucleoprotein auxiliary factor subunit protein 1</fullName>
    </submittedName>
</protein>
<dbReference type="PROSITE" id="PS50103">
    <property type="entry name" value="ZF_C3H1"/>
    <property type="match status" value="1"/>
</dbReference>
<dbReference type="EMBL" id="LUCM01008359">
    <property type="protein sequence ID" value="KAA0188530.1"/>
    <property type="molecule type" value="Genomic_DNA"/>
</dbReference>
<feature type="compositionally biased region" description="Basic and acidic residues" evidence="6">
    <location>
        <begin position="175"/>
        <end position="187"/>
    </location>
</feature>
<evidence type="ECO:0000313" key="8">
    <source>
        <dbReference type="EMBL" id="KAA0188530.1"/>
    </source>
</evidence>
<proteinExistence type="predicted"/>
<keyword evidence="2" id="KW-0677">Repeat</keyword>
<keyword evidence="9" id="KW-1185">Reference proteome</keyword>
<dbReference type="SMART" id="SM00356">
    <property type="entry name" value="ZnF_C3H1"/>
    <property type="match status" value="1"/>
</dbReference>
<dbReference type="GO" id="GO:0000398">
    <property type="term" value="P:mRNA splicing, via spliceosome"/>
    <property type="evidence" value="ECO:0007669"/>
    <property type="project" value="InterPro"/>
</dbReference>
<dbReference type="PANTHER" id="PTHR12620">
    <property type="entry name" value="U2 SNRNP AUXILIARY FACTOR, SMALL SUBUNIT"/>
    <property type="match status" value="1"/>
</dbReference>
<dbReference type="GO" id="GO:0008270">
    <property type="term" value="F:zinc ion binding"/>
    <property type="evidence" value="ECO:0007669"/>
    <property type="project" value="UniProtKB-KW"/>
</dbReference>
<evidence type="ECO:0000256" key="4">
    <source>
        <dbReference type="ARBA" id="ARBA00022833"/>
    </source>
</evidence>
<evidence type="ECO:0000256" key="6">
    <source>
        <dbReference type="SAM" id="MobiDB-lite"/>
    </source>
</evidence>
<evidence type="ECO:0000313" key="9">
    <source>
        <dbReference type="Proteomes" id="UP000728185"/>
    </source>
</evidence>
<dbReference type="GO" id="GO:0003723">
    <property type="term" value="F:RNA binding"/>
    <property type="evidence" value="ECO:0007669"/>
    <property type="project" value="InterPro"/>
</dbReference>
<feature type="region of interest" description="Disordered" evidence="6">
    <location>
        <begin position="141"/>
        <end position="284"/>
    </location>
</feature>
<keyword evidence="3 5" id="KW-0863">Zinc-finger</keyword>
<keyword evidence="1 5" id="KW-0479">Metal-binding</keyword>
<evidence type="ECO:0000256" key="3">
    <source>
        <dbReference type="ARBA" id="ARBA00022771"/>
    </source>
</evidence>
<dbReference type="Proteomes" id="UP000728185">
    <property type="component" value="Unassembled WGS sequence"/>
</dbReference>
<evidence type="ECO:0000256" key="1">
    <source>
        <dbReference type="ARBA" id="ARBA00022723"/>
    </source>
</evidence>
<dbReference type="GO" id="GO:1990904">
    <property type="term" value="C:ribonucleoprotein complex"/>
    <property type="evidence" value="ECO:0007669"/>
    <property type="project" value="UniProtKB-KW"/>
</dbReference>
<name>A0A8E0RN95_9TREM</name>
<gene>
    <name evidence="8" type="ORF">FBUS_09264</name>
</gene>
<feature type="compositionally biased region" description="Basic residues" evidence="6">
    <location>
        <begin position="202"/>
        <end position="226"/>
    </location>
</feature>
<comment type="caution">
    <text evidence="8">The sequence shown here is derived from an EMBL/GenBank/DDBJ whole genome shotgun (WGS) entry which is preliminary data.</text>
</comment>
<evidence type="ECO:0000259" key="7">
    <source>
        <dbReference type="PROSITE" id="PS50103"/>
    </source>
</evidence>
<keyword evidence="4 5" id="KW-0862">Zinc</keyword>
<dbReference type="InterPro" id="IPR000571">
    <property type="entry name" value="Znf_CCCH"/>
</dbReference>
<reference evidence="8" key="1">
    <citation type="submission" date="2019-05" db="EMBL/GenBank/DDBJ databases">
        <title>Annotation for the trematode Fasciolopsis buski.</title>
        <authorList>
            <person name="Choi Y.-J."/>
        </authorList>
    </citation>
    <scope>NUCLEOTIDE SEQUENCE</scope>
    <source>
        <strain evidence="8">HT</strain>
        <tissue evidence="8">Whole worm</tissue>
    </source>
</reference>
<feature type="zinc finger region" description="C3H1-type" evidence="5">
    <location>
        <begin position="73"/>
        <end position="101"/>
    </location>
</feature>
<feature type="compositionally biased region" description="Basic and acidic residues" evidence="6">
    <location>
        <begin position="148"/>
        <end position="162"/>
    </location>
</feature>